<reference evidence="2 3" key="1">
    <citation type="submission" date="2024-06" db="EMBL/GenBank/DDBJ databases">
        <authorList>
            <person name="Kraege A."/>
            <person name="Thomma B."/>
        </authorList>
    </citation>
    <scope>NUCLEOTIDE SEQUENCE [LARGE SCALE GENOMIC DNA]</scope>
</reference>
<feature type="compositionally biased region" description="Polar residues" evidence="1">
    <location>
        <begin position="289"/>
        <end position="298"/>
    </location>
</feature>
<feature type="region of interest" description="Disordered" evidence="1">
    <location>
        <begin position="250"/>
        <end position="340"/>
    </location>
</feature>
<feature type="region of interest" description="Disordered" evidence="1">
    <location>
        <begin position="95"/>
        <end position="128"/>
    </location>
</feature>
<evidence type="ECO:0000313" key="2">
    <source>
        <dbReference type="EMBL" id="CAL5224742.1"/>
    </source>
</evidence>
<accession>A0ABP1G4I1</accession>
<sequence>MALTPESTAGSVDAGKTVEGLLNAANEAPGFGLNGRALILQAAQRAAKKRKTSQSAPQDSGSAKLHLADELHSSQLSATLEQHSPQLAASAGIETDAKPSEQDMSARAPSEPVQPAVLRQHPSSQSARAVQSIAATDALIDGLDPHDQPLVAYINRSSVPRILRQGVAKRLAGQQLARLLQDAGMAVTPAAARSMEAAGLRKFAAQAALAQEMSIYRKGVGKQVYMNNAARQQACPSYLPAEARLAQQQGAAEDGAGLAAPSSTAIDHAAQHSSAAASAQPAVNVPEKGQSQVSNSPSCAPALQQKSAELKDAEPAISAPAIPGSPNGKEAEVPLTDGGTEDAAKGVLLEEAEIDWSGDTSLQQHRQADGDGSPKAEGDQSSRSDVDSEEYDPEGALLDIDSHALSPRPRSSEKRQRGSAHAAPGAHSAAEPDHEKLGKTAAGKPPPLDPAPAVQKATLRFVKAILNPLYAAQVISRAVYKFVLLKVTTKVMQGHSADADPGFLVAESGHIQRLVQDYIKHCQLRGIDTCS</sequence>
<dbReference type="EMBL" id="CAXHTA020000011">
    <property type="protein sequence ID" value="CAL5224742.1"/>
    <property type="molecule type" value="Genomic_DNA"/>
</dbReference>
<gene>
    <name evidence="2" type="primary">g7475</name>
    <name evidence="2" type="ORF">VP750_LOCUS6401</name>
</gene>
<keyword evidence="3" id="KW-1185">Reference proteome</keyword>
<name>A0ABP1G4I1_9CHLO</name>
<comment type="caution">
    <text evidence="2">The sequence shown here is derived from an EMBL/GenBank/DDBJ whole genome shotgun (WGS) entry which is preliminary data.</text>
</comment>
<feature type="compositionally biased region" description="Low complexity" evidence="1">
    <location>
        <begin position="419"/>
        <end position="429"/>
    </location>
</feature>
<feature type="compositionally biased region" description="Low complexity" evidence="1">
    <location>
        <begin position="271"/>
        <end position="280"/>
    </location>
</feature>
<evidence type="ECO:0000256" key="1">
    <source>
        <dbReference type="SAM" id="MobiDB-lite"/>
    </source>
</evidence>
<feature type="region of interest" description="Disordered" evidence="1">
    <location>
        <begin position="42"/>
        <end position="72"/>
    </location>
</feature>
<feature type="compositionally biased region" description="Low complexity" evidence="1">
    <location>
        <begin position="315"/>
        <end position="326"/>
    </location>
</feature>
<feature type="compositionally biased region" description="Low complexity" evidence="1">
    <location>
        <begin position="250"/>
        <end position="260"/>
    </location>
</feature>
<evidence type="ECO:0000313" key="3">
    <source>
        <dbReference type="Proteomes" id="UP001497392"/>
    </source>
</evidence>
<feature type="compositionally biased region" description="Basic and acidic residues" evidence="1">
    <location>
        <begin position="366"/>
        <end position="386"/>
    </location>
</feature>
<organism evidence="2 3">
    <name type="scientific">Coccomyxa viridis</name>
    <dbReference type="NCBI Taxonomy" id="1274662"/>
    <lineage>
        <taxon>Eukaryota</taxon>
        <taxon>Viridiplantae</taxon>
        <taxon>Chlorophyta</taxon>
        <taxon>core chlorophytes</taxon>
        <taxon>Trebouxiophyceae</taxon>
        <taxon>Trebouxiophyceae incertae sedis</taxon>
        <taxon>Coccomyxaceae</taxon>
        <taxon>Coccomyxa</taxon>
    </lineage>
</organism>
<feature type="region of interest" description="Disordered" evidence="1">
    <location>
        <begin position="357"/>
        <end position="451"/>
    </location>
</feature>
<dbReference type="Proteomes" id="UP001497392">
    <property type="component" value="Unassembled WGS sequence"/>
</dbReference>
<protein>
    <submittedName>
        <fullName evidence="2">G7475 protein</fullName>
    </submittedName>
</protein>
<proteinExistence type="predicted"/>